<evidence type="ECO:0000313" key="2">
    <source>
        <dbReference type="EMBL" id="KAF4312936.1"/>
    </source>
</evidence>
<dbReference type="OrthoDB" id="3941579at2759"/>
<gene>
    <name evidence="2" type="ORF">GTA08_BOTSDO01493</name>
</gene>
<accession>A0A8H4J498</accession>
<reference evidence="2" key="1">
    <citation type="submission" date="2020-04" db="EMBL/GenBank/DDBJ databases">
        <title>Genome Assembly and Annotation of Botryosphaeria dothidea sdau 11-99, a Latent Pathogen of Apple Fruit Ring Rot in China.</title>
        <authorList>
            <person name="Yu C."/>
            <person name="Diao Y."/>
            <person name="Lu Q."/>
            <person name="Zhao J."/>
            <person name="Cui S."/>
            <person name="Peng C."/>
            <person name="He B."/>
            <person name="Liu H."/>
        </authorList>
    </citation>
    <scope>NUCLEOTIDE SEQUENCE [LARGE SCALE GENOMIC DNA]</scope>
    <source>
        <strain evidence="2">Sdau11-99</strain>
    </source>
</reference>
<proteinExistence type="predicted"/>
<dbReference type="AlphaFoldDB" id="A0A8H4J498"/>
<feature type="signal peptide" evidence="1">
    <location>
        <begin position="1"/>
        <end position="21"/>
    </location>
</feature>
<dbReference type="Proteomes" id="UP000572817">
    <property type="component" value="Unassembled WGS sequence"/>
</dbReference>
<comment type="caution">
    <text evidence="2">The sequence shown here is derived from an EMBL/GenBank/DDBJ whole genome shotgun (WGS) entry which is preliminary data.</text>
</comment>
<evidence type="ECO:0000256" key="1">
    <source>
        <dbReference type="SAM" id="SignalP"/>
    </source>
</evidence>
<feature type="chain" id="PRO_5034881033" evidence="1">
    <location>
        <begin position="22"/>
        <end position="470"/>
    </location>
</feature>
<dbReference type="EMBL" id="WWBZ02000001">
    <property type="protein sequence ID" value="KAF4312936.1"/>
    <property type="molecule type" value="Genomic_DNA"/>
</dbReference>
<organism evidence="2 3">
    <name type="scientific">Botryosphaeria dothidea</name>
    <dbReference type="NCBI Taxonomy" id="55169"/>
    <lineage>
        <taxon>Eukaryota</taxon>
        <taxon>Fungi</taxon>
        <taxon>Dikarya</taxon>
        <taxon>Ascomycota</taxon>
        <taxon>Pezizomycotina</taxon>
        <taxon>Dothideomycetes</taxon>
        <taxon>Dothideomycetes incertae sedis</taxon>
        <taxon>Botryosphaeriales</taxon>
        <taxon>Botryosphaeriaceae</taxon>
        <taxon>Botryosphaeria</taxon>
    </lineage>
</organism>
<name>A0A8H4J498_9PEZI</name>
<sequence>MFSVRGLIAAGMLACAGTALAQLNFDTDATLHDYPSLADGHGRNNPPWCEIDYSSVDLDSVTAYCAIDKSTCGACLQVCGSVGCKYMLAIDQCSRSDGLLDLSTGAGMEICGSDTGHHQVKATQVEAAKCEHIWNGHMYFSYATPYGGLATLASLLGGATATSNPVAVTKTPESEPVSVYSAPVASIPASTPIPVPSYVSSEISSVSVAESFTLVSTNQPWTVPTSTAYSVIPPFSNSTSVASAPVAVPTNNSNADTPSVSAFGSAFGETNTACNGASTTTVTVSGSTVYVTVTATRGNGAGASNPGIQYTPSSTDGVLAETAAGDSMSSKTTTIRSTSTVWTTRTTTITGCPSGVTNCPASLQTPSLTIQTTAIETTVIPSAGPSLTYPGVSGIWNGTQASSTHRPIDIPNAAAAASAGAYVAQVKARDAIAAPMPHAKRSAASTSTGPKNWETVLALSGLTAVFFIAF</sequence>
<keyword evidence="1" id="KW-0732">Signal</keyword>
<evidence type="ECO:0000313" key="3">
    <source>
        <dbReference type="Proteomes" id="UP000572817"/>
    </source>
</evidence>
<protein>
    <submittedName>
        <fullName evidence="2">Uncharacterized protein</fullName>
    </submittedName>
</protein>
<keyword evidence="3" id="KW-1185">Reference proteome</keyword>